<keyword evidence="2" id="KW-1185">Reference proteome</keyword>
<gene>
    <name evidence="1" type="ORF">DSO57_1031517</name>
</gene>
<sequence length="198" mass="21736">MMVGIPVGASLVVFHPTVLLHYLGSLLSQECPWHPQAQKIVENSAMIFPIFKFVIFTLALVLLLIWSTSPELWGHISFSASLAEEDPSQFLSLLENLPGNLACALTCDSVEYAFTTDLLTGLQPEMDSLPCTVMVEDLPPVSDMPVIPGAGLNCSSWLVAGILLMGLNDYLPQLSPVVFIWTPVQVAIPVFHWVASWW</sequence>
<accession>A0ACC2UMM3</accession>
<reference evidence="1" key="1">
    <citation type="submission" date="2022-04" db="EMBL/GenBank/DDBJ databases">
        <title>Genome of the entomopathogenic fungus Entomophthora muscae.</title>
        <authorList>
            <person name="Elya C."/>
            <person name="Lovett B.R."/>
            <person name="Lee E."/>
            <person name="Macias A.M."/>
            <person name="Hajek A.E."/>
            <person name="De Bivort B.L."/>
            <person name="Kasson M.T."/>
            <person name="De Fine Licht H.H."/>
            <person name="Stajich J.E."/>
        </authorList>
    </citation>
    <scope>NUCLEOTIDE SEQUENCE</scope>
    <source>
        <strain evidence="1">Berkeley</strain>
    </source>
</reference>
<evidence type="ECO:0000313" key="2">
    <source>
        <dbReference type="Proteomes" id="UP001165960"/>
    </source>
</evidence>
<organism evidence="1 2">
    <name type="scientific">Entomophthora muscae</name>
    <dbReference type="NCBI Taxonomy" id="34485"/>
    <lineage>
        <taxon>Eukaryota</taxon>
        <taxon>Fungi</taxon>
        <taxon>Fungi incertae sedis</taxon>
        <taxon>Zoopagomycota</taxon>
        <taxon>Entomophthoromycotina</taxon>
        <taxon>Entomophthoromycetes</taxon>
        <taxon>Entomophthorales</taxon>
        <taxon>Entomophthoraceae</taxon>
        <taxon>Entomophthora</taxon>
    </lineage>
</organism>
<name>A0ACC2UMM3_9FUNG</name>
<feature type="non-terminal residue" evidence="1">
    <location>
        <position position="198"/>
    </location>
</feature>
<comment type="caution">
    <text evidence="1">The sequence shown here is derived from an EMBL/GenBank/DDBJ whole genome shotgun (WGS) entry which is preliminary data.</text>
</comment>
<proteinExistence type="predicted"/>
<dbReference type="Proteomes" id="UP001165960">
    <property type="component" value="Unassembled WGS sequence"/>
</dbReference>
<dbReference type="EMBL" id="QTSX02000227">
    <property type="protein sequence ID" value="KAJ9087602.1"/>
    <property type="molecule type" value="Genomic_DNA"/>
</dbReference>
<protein>
    <submittedName>
        <fullName evidence="1">Uncharacterized protein</fullName>
    </submittedName>
</protein>
<evidence type="ECO:0000313" key="1">
    <source>
        <dbReference type="EMBL" id="KAJ9087602.1"/>
    </source>
</evidence>